<evidence type="ECO:0000313" key="1">
    <source>
        <dbReference type="EMBL" id="SYX84438.1"/>
    </source>
</evidence>
<dbReference type="EMBL" id="LS992241">
    <property type="protein sequence ID" value="SYX84438.1"/>
    <property type="molecule type" value="Genomic_DNA"/>
</dbReference>
<proteinExistence type="predicted"/>
<name>A0A383RBT8_PAEAL</name>
<accession>A0A383RBT8</accession>
<dbReference type="AlphaFoldDB" id="A0A383RBT8"/>
<dbReference type="RefSeq" id="WP_138186360.1">
    <property type="nucleotide sequence ID" value="NZ_LS992241.1"/>
</dbReference>
<evidence type="ECO:0000313" key="2">
    <source>
        <dbReference type="Proteomes" id="UP000304148"/>
    </source>
</evidence>
<sequence>MAFNLGRYGSRDVLNLQFFDAATNAPLMTMDYAKTSSQEIQSTRVYAMGAGSRRIAWDGEKTATLKVDTQIFSMEHLALLAGEDIKEAAQNIYRTEIVKVEDDGSNGMIVNLQKAPVGDIVIYPFVNGVAVKQNQKGAATGKVVKLDASATVKIGDEVEVFYQSEVKSAHKLSFTAKSFPKYVKLVGDTIFIDEVSTEAAAVQTVFYKAKLQPNFTLSSGSEGDPTTLSLVFDLFPQKINGVDTIADMIVYDSKE</sequence>
<gene>
    <name evidence="1" type="ORF">PBLR_12860</name>
</gene>
<reference evidence="2" key="1">
    <citation type="submission" date="2018-08" db="EMBL/GenBank/DDBJ databases">
        <authorList>
            <person name="Chevrot R."/>
        </authorList>
    </citation>
    <scope>NUCLEOTIDE SEQUENCE [LARGE SCALE GENOMIC DNA]</scope>
</reference>
<dbReference type="Proteomes" id="UP000304148">
    <property type="component" value="Chromosome"/>
</dbReference>
<protein>
    <submittedName>
        <fullName evidence="1">Uncharacterized protein</fullName>
    </submittedName>
</protein>
<organism evidence="1 2">
    <name type="scientific">Paenibacillus alvei</name>
    <name type="common">Bacillus alvei</name>
    <dbReference type="NCBI Taxonomy" id="44250"/>
    <lineage>
        <taxon>Bacteria</taxon>
        <taxon>Bacillati</taxon>
        <taxon>Bacillota</taxon>
        <taxon>Bacilli</taxon>
        <taxon>Bacillales</taxon>
        <taxon>Paenibacillaceae</taxon>
        <taxon>Paenibacillus</taxon>
    </lineage>
</organism>